<dbReference type="Pfam" id="PF12810">
    <property type="entry name" value="ALK_LTK_GRD"/>
    <property type="match status" value="1"/>
</dbReference>
<evidence type="ECO:0000256" key="3">
    <source>
        <dbReference type="ARBA" id="ARBA00022475"/>
    </source>
</evidence>
<feature type="region of interest" description="Disordered" evidence="16">
    <location>
        <begin position="1"/>
        <end position="23"/>
    </location>
</feature>
<dbReference type="AlphaFoldDB" id="A2E3M9"/>
<gene>
    <name evidence="18" type="ORF">TVAG_401210</name>
</gene>
<dbReference type="Proteomes" id="UP000001542">
    <property type="component" value="Unassembled WGS sequence"/>
</dbReference>
<keyword evidence="7" id="KW-0547">Nucleotide-binding</keyword>
<evidence type="ECO:0000256" key="10">
    <source>
        <dbReference type="ARBA" id="ARBA00022989"/>
    </source>
</evidence>
<evidence type="ECO:0000256" key="13">
    <source>
        <dbReference type="ARBA" id="ARBA00023157"/>
    </source>
</evidence>
<keyword evidence="4" id="KW-0808">Transferase</keyword>
<dbReference type="GO" id="GO:0005524">
    <property type="term" value="F:ATP binding"/>
    <property type="evidence" value="ECO:0007669"/>
    <property type="project" value="UniProtKB-KW"/>
</dbReference>
<comment type="subcellular location">
    <subcellularLocation>
        <location evidence="1">Cell membrane</location>
        <topology evidence="1">Single-pass type I membrane protein</topology>
    </subcellularLocation>
</comment>
<keyword evidence="5" id="KW-0812">Transmembrane</keyword>
<evidence type="ECO:0000256" key="1">
    <source>
        <dbReference type="ARBA" id="ARBA00004251"/>
    </source>
</evidence>
<evidence type="ECO:0000256" key="4">
    <source>
        <dbReference type="ARBA" id="ARBA00022679"/>
    </source>
</evidence>
<reference evidence="18" key="2">
    <citation type="journal article" date="2007" name="Science">
        <title>Draft genome sequence of the sexually transmitted pathogen Trichomonas vaginalis.</title>
        <authorList>
            <person name="Carlton J.M."/>
            <person name="Hirt R.P."/>
            <person name="Silva J.C."/>
            <person name="Delcher A.L."/>
            <person name="Schatz M."/>
            <person name="Zhao Q."/>
            <person name="Wortman J.R."/>
            <person name="Bidwell S.L."/>
            <person name="Alsmark U.C.M."/>
            <person name="Besteiro S."/>
            <person name="Sicheritz-Ponten T."/>
            <person name="Noel C.J."/>
            <person name="Dacks J.B."/>
            <person name="Foster P.G."/>
            <person name="Simillion C."/>
            <person name="Van de Peer Y."/>
            <person name="Miranda-Saavedra D."/>
            <person name="Barton G.J."/>
            <person name="Westrop G.D."/>
            <person name="Mueller S."/>
            <person name="Dessi D."/>
            <person name="Fiori P.L."/>
            <person name="Ren Q."/>
            <person name="Paulsen I."/>
            <person name="Zhang H."/>
            <person name="Bastida-Corcuera F.D."/>
            <person name="Simoes-Barbosa A."/>
            <person name="Brown M.T."/>
            <person name="Hayes R.D."/>
            <person name="Mukherjee M."/>
            <person name="Okumura C.Y."/>
            <person name="Schneider R."/>
            <person name="Smith A.J."/>
            <person name="Vanacova S."/>
            <person name="Villalvazo M."/>
            <person name="Haas B.J."/>
            <person name="Pertea M."/>
            <person name="Feldblyum T.V."/>
            <person name="Utterback T.R."/>
            <person name="Shu C.L."/>
            <person name="Osoegawa K."/>
            <person name="de Jong P.J."/>
            <person name="Hrdy I."/>
            <person name="Horvathova L."/>
            <person name="Zubacova Z."/>
            <person name="Dolezal P."/>
            <person name="Malik S.B."/>
            <person name="Logsdon J.M. Jr."/>
            <person name="Henze K."/>
            <person name="Gupta A."/>
            <person name="Wang C.C."/>
            <person name="Dunne R.L."/>
            <person name="Upcroft J.A."/>
            <person name="Upcroft P."/>
            <person name="White O."/>
            <person name="Salzberg S.L."/>
            <person name="Tang P."/>
            <person name="Chiu C.-H."/>
            <person name="Lee Y.-S."/>
            <person name="Embley T.M."/>
            <person name="Coombs G.H."/>
            <person name="Mottram J.C."/>
            <person name="Tachezy J."/>
            <person name="Fraser-Liggett C.M."/>
            <person name="Johnson P.J."/>
        </authorList>
    </citation>
    <scope>NUCLEOTIDE SEQUENCE [LARGE SCALE GENOMIC DNA]</scope>
    <source>
        <strain evidence="18">G3</strain>
    </source>
</reference>
<keyword evidence="6" id="KW-0732">Signal</keyword>
<reference evidence="18" key="1">
    <citation type="submission" date="2006-10" db="EMBL/GenBank/DDBJ databases">
        <authorList>
            <person name="Amadeo P."/>
            <person name="Zhao Q."/>
            <person name="Wortman J."/>
            <person name="Fraser-Liggett C."/>
            <person name="Carlton J."/>
        </authorList>
    </citation>
    <scope>NUCLEOTIDE SEQUENCE</scope>
    <source>
        <strain evidence="18">G3</strain>
    </source>
</reference>
<evidence type="ECO:0000256" key="16">
    <source>
        <dbReference type="SAM" id="MobiDB-lite"/>
    </source>
</evidence>
<dbReference type="GO" id="GO:0005886">
    <property type="term" value="C:plasma membrane"/>
    <property type="evidence" value="ECO:0007669"/>
    <property type="project" value="UniProtKB-SubCell"/>
</dbReference>
<evidence type="ECO:0000256" key="8">
    <source>
        <dbReference type="ARBA" id="ARBA00022777"/>
    </source>
</evidence>
<proteinExistence type="predicted"/>
<accession>A2E3M9</accession>
<evidence type="ECO:0000256" key="5">
    <source>
        <dbReference type="ARBA" id="ARBA00022692"/>
    </source>
</evidence>
<dbReference type="VEuPathDB" id="TrichDB:TVAG_401210"/>
<dbReference type="KEGG" id="tva:4770763"/>
<dbReference type="EMBL" id="DS113296">
    <property type="protein sequence ID" value="EAY12795.1"/>
    <property type="molecule type" value="Genomic_DNA"/>
</dbReference>
<keyword evidence="10" id="KW-1133">Transmembrane helix</keyword>
<feature type="domain" description="ALK/LTK-like glycine-rich" evidence="17">
    <location>
        <begin position="2"/>
        <end position="123"/>
    </location>
</feature>
<evidence type="ECO:0000259" key="17">
    <source>
        <dbReference type="Pfam" id="PF12810"/>
    </source>
</evidence>
<evidence type="ECO:0000256" key="15">
    <source>
        <dbReference type="ARBA" id="ARBA00023180"/>
    </source>
</evidence>
<evidence type="ECO:0000256" key="11">
    <source>
        <dbReference type="ARBA" id="ARBA00023136"/>
    </source>
</evidence>
<keyword evidence="13" id="KW-1015">Disulfide bond</keyword>
<dbReference type="VEuPathDB" id="TrichDB:TVAGG3_0647070"/>
<protein>
    <recommendedName>
        <fullName evidence="2">receptor protein-tyrosine kinase</fullName>
        <ecNumber evidence="2">2.7.10.1</ecNumber>
    </recommendedName>
</protein>
<evidence type="ECO:0000256" key="14">
    <source>
        <dbReference type="ARBA" id="ARBA00023170"/>
    </source>
</evidence>
<evidence type="ECO:0000256" key="7">
    <source>
        <dbReference type="ARBA" id="ARBA00022741"/>
    </source>
</evidence>
<keyword evidence="12" id="KW-0829">Tyrosine-protein kinase</keyword>
<keyword evidence="15" id="KW-0325">Glycoprotein</keyword>
<evidence type="ECO:0000256" key="6">
    <source>
        <dbReference type="ARBA" id="ARBA00022729"/>
    </source>
</evidence>
<feature type="compositionally biased region" description="Gly residues" evidence="16">
    <location>
        <begin position="1"/>
        <end position="14"/>
    </location>
</feature>
<name>A2E3M9_TRIV3</name>
<evidence type="ECO:0000256" key="9">
    <source>
        <dbReference type="ARBA" id="ARBA00022840"/>
    </source>
</evidence>
<keyword evidence="11" id="KW-0472">Membrane</keyword>
<dbReference type="InParanoid" id="A2E3M9"/>
<keyword evidence="14" id="KW-0675">Receptor</keyword>
<keyword evidence="19" id="KW-1185">Reference proteome</keyword>
<dbReference type="EC" id="2.7.10.1" evidence="2"/>
<dbReference type="GO" id="GO:0004714">
    <property type="term" value="F:transmembrane receptor protein tyrosine kinase activity"/>
    <property type="evidence" value="ECO:0007669"/>
    <property type="project" value="UniProtKB-EC"/>
</dbReference>
<evidence type="ECO:0000313" key="19">
    <source>
        <dbReference type="Proteomes" id="UP000001542"/>
    </source>
</evidence>
<dbReference type="InterPro" id="IPR055163">
    <property type="entry name" value="ALK/LTK-like_GRD"/>
</dbReference>
<sequence>MPGGTGGGYTGGDGSTNTTHLRYSSFGGTQSGTGVAIIENSRSKAQFGYGGSSNSGAGGGGGWFGGDASVSTGYAAAGGSGYVLTSNSFKPNGYIFKRDYYLSSAITKNGIQYGNGMIKITLLDNINNGNLKFRGCATSFFSFSQFVSLITLPSIA</sequence>
<evidence type="ECO:0000313" key="18">
    <source>
        <dbReference type="EMBL" id="EAY12795.1"/>
    </source>
</evidence>
<evidence type="ECO:0000256" key="12">
    <source>
        <dbReference type="ARBA" id="ARBA00023137"/>
    </source>
</evidence>
<keyword evidence="8" id="KW-0418">Kinase</keyword>
<dbReference type="RefSeq" id="XP_001325018.1">
    <property type="nucleotide sequence ID" value="XM_001324983.1"/>
</dbReference>
<organism evidence="18 19">
    <name type="scientific">Trichomonas vaginalis (strain ATCC PRA-98 / G3)</name>
    <dbReference type="NCBI Taxonomy" id="412133"/>
    <lineage>
        <taxon>Eukaryota</taxon>
        <taxon>Metamonada</taxon>
        <taxon>Parabasalia</taxon>
        <taxon>Trichomonadida</taxon>
        <taxon>Trichomonadidae</taxon>
        <taxon>Trichomonas</taxon>
    </lineage>
</organism>
<evidence type="ECO:0000256" key="2">
    <source>
        <dbReference type="ARBA" id="ARBA00011902"/>
    </source>
</evidence>
<keyword evidence="9" id="KW-0067">ATP-binding</keyword>
<keyword evidence="3" id="KW-1003">Cell membrane</keyword>